<evidence type="ECO:0000313" key="7">
    <source>
        <dbReference type="Proteomes" id="UP000796880"/>
    </source>
</evidence>
<dbReference type="NCBIfam" id="TIGR00756">
    <property type="entry name" value="PPR"/>
    <property type="match status" value="2"/>
</dbReference>
<dbReference type="Pfam" id="PF01535">
    <property type="entry name" value="PPR"/>
    <property type="match status" value="4"/>
</dbReference>
<evidence type="ECO:0000259" key="5">
    <source>
        <dbReference type="Pfam" id="PF00294"/>
    </source>
</evidence>
<dbReference type="FunFam" id="1.25.40.10:FF:000090">
    <property type="entry name" value="Pentatricopeptide repeat-containing protein, chloroplastic"/>
    <property type="match status" value="1"/>
</dbReference>
<dbReference type="InterPro" id="IPR029056">
    <property type="entry name" value="Ribokinase-like"/>
</dbReference>
<feature type="repeat" description="PPR" evidence="4">
    <location>
        <begin position="624"/>
        <end position="658"/>
    </location>
</feature>
<dbReference type="InterPro" id="IPR002885">
    <property type="entry name" value="PPR_rpt"/>
</dbReference>
<protein>
    <recommendedName>
        <fullName evidence="5">Carbohydrate kinase PfkB domain-containing protein</fullName>
    </recommendedName>
</protein>
<dbReference type="Pfam" id="PF20431">
    <property type="entry name" value="E_motif"/>
    <property type="match status" value="1"/>
</dbReference>
<dbReference type="Pfam" id="PF00294">
    <property type="entry name" value="PfkB"/>
    <property type="match status" value="2"/>
</dbReference>
<dbReference type="PROSITE" id="PS51375">
    <property type="entry name" value="PPR"/>
    <property type="match status" value="3"/>
</dbReference>
<accession>A0A8K0GNF6</accession>
<dbReference type="PROSITE" id="PS00583">
    <property type="entry name" value="PFKB_KINASES_1"/>
    <property type="match status" value="1"/>
</dbReference>
<dbReference type="AlphaFoldDB" id="A0A8K0GNF6"/>
<dbReference type="Gene3D" id="1.25.40.10">
    <property type="entry name" value="Tetratricopeptide repeat domain"/>
    <property type="match status" value="5"/>
</dbReference>
<sequence>MESTAWRRLDSISGHFLPLGEASHVLQPVLLSNGQLKNGEGREAEPVVIGGMVLDIHATPSIPAIPRTTTPGKVNYVLGGVARNVAECMSKLGKNPFIISALGLDMAGNLLLEHWKSAGLSTEGIRKQPDIETAVVSNILDGNGELAAAVASVEAIEKFLTPDWIQQFKCNICSAPLLMVDANLDFPALGASCQIAAMSKIPVWFEPVSVEKSKRIVPVVKNIHFTSPNEDELIAMANALSGGNVYSSVERENSRNKWSVESLFKMLKPAIWVLLESGIRIVVVTLGSDGVFLCSKGGPSFMRIGPRETKQNAPNGQLYETVAKACPSRWFSGAAESERSSHLFAVHFPAPRASVVRLTGAGDCLVGGTLASISVGLDIMQSVAVGIAAAKVAVESETNVPRAFSLDAITADASSCTAVNGYSNNGIQLRNSQYDQNSKSRHREARKLFDEMPQRNVYSWNAIVSAYIKAKDLTQARVLFESASQRDLVTYNSMLSGYVSEDGYEKKALELFRGMQSSEDGIRTDEFSLTTMLNFTAKLAVVSYGRQLHSCMVKTGNFLSGFAVSSLIDMYSKCGCFQDAWRVFSGCSGLIDLVSKNAMVAACCREGELEMAVDLFWKGPEWNDTVSWNTLISGYAQNGYEKEALKLFVLMAENGCKWNEHTLASALSACAGLRSFNHGRELHAFVLKNGLSVNPFISSGIVDVYCKCGNMGYADWVHTAMGIRNSFSITSMIGVIQLKQCEAVFELLSEFMVKEALIPDALILISVLSACAIRAALDPGNQVHAYILRNGIEMDRKLISALVDMYSKCGSIIYAEKIFQRDFDRDSILYNVMIAGYARHGNEHKAIQYFEEMQERGFKPDAVTFLALLSVCSHCGLIELGEQFFYSMTKDYNILPEIDHYACMIDLYGRANALGKAIAFMRKIPTELDAVILGTFLTACRTNGNTELARMAEEKLLQTEGCNGDRYVQLANVYAADGNWDEMGRIRKRMRGKDIKKTAGCSWLYVDNGVHIFTSGDRTHSKSEAIYLTLASLTEELYETAGAI</sequence>
<keyword evidence="7" id="KW-1185">Reference proteome</keyword>
<dbReference type="SUPFAM" id="SSF53613">
    <property type="entry name" value="Ribokinase-like"/>
    <property type="match status" value="1"/>
</dbReference>
<feature type="repeat" description="PPR" evidence="4">
    <location>
        <begin position="487"/>
        <end position="518"/>
    </location>
</feature>
<dbReference type="InterPro" id="IPR046848">
    <property type="entry name" value="E_motif"/>
</dbReference>
<feature type="domain" description="Carbohydrate kinase PfkB" evidence="5">
    <location>
        <begin position="344"/>
        <end position="397"/>
    </location>
</feature>
<dbReference type="InterPro" id="IPR011990">
    <property type="entry name" value="TPR-like_helical_dom_sf"/>
</dbReference>
<evidence type="ECO:0000313" key="6">
    <source>
        <dbReference type="EMBL" id="KAF3435612.1"/>
    </source>
</evidence>
<name>A0A8K0GNF6_9ROSA</name>
<evidence type="ECO:0000256" key="1">
    <source>
        <dbReference type="ARBA" id="ARBA00022679"/>
    </source>
</evidence>
<feature type="domain" description="Carbohydrate kinase PfkB" evidence="5">
    <location>
        <begin position="47"/>
        <end position="306"/>
    </location>
</feature>
<dbReference type="GO" id="GO:0003723">
    <property type="term" value="F:RNA binding"/>
    <property type="evidence" value="ECO:0007669"/>
    <property type="project" value="InterPro"/>
</dbReference>
<dbReference type="GO" id="GO:0016301">
    <property type="term" value="F:kinase activity"/>
    <property type="evidence" value="ECO:0007669"/>
    <property type="project" value="UniProtKB-KW"/>
</dbReference>
<dbReference type="InterPro" id="IPR002173">
    <property type="entry name" value="Carboh/pur_kinase_PfkB_CS"/>
</dbReference>
<dbReference type="InterPro" id="IPR046960">
    <property type="entry name" value="PPR_At4g14850-like_plant"/>
</dbReference>
<organism evidence="6 7">
    <name type="scientific">Rhamnella rubrinervis</name>
    <dbReference type="NCBI Taxonomy" id="2594499"/>
    <lineage>
        <taxon>Eukaryota</taxon>
        <taxon>Viridiplantae</taxon>
        <taxon>Streptophyta</taxon>
        <taxon>Embryophyta</taxon>
        <taxon>Tracheophyta</taxon>
        <taxon>Spermatophyta</taxon>
        <taxon>Magnoliopsida</taxon>
        <taxon>eudicotyledons</taxon>
        <taxon>Gunneridae</taxon>
        <taxon>Pentapetalae</taxon>
        <taxon>rosids</taxon>
        <taxon>fabids</taxon>
        <taxon>Rosales</taxon>
        <taxon>Rhamnaceae</taxon>
        <taxon>rhamnoid group</taxon>
        <taxon>Rhamneae</taxon>
        <taxon>Rhamnella</taxon>
    </lineage>
</organism>
<proteinExistence type="predicted"/>
<keyword evidence="3" id="KW-0418">Kinase</keyword>
<dbReference type="Pfam" id="PF13041">
    <property type="entry name" value="PPR_2"/>
    <property type="match status" value="2"/>
</dbReference>
<dbReference type="PANTHER" id="PTHR47926">
    <property type="entry name" value="PENTATRICOPEPTIDE REPEAT-CONTAINING PROTEIN"/>
    <property type="match status" value="1"/>
</dbReference>
<keyword evidence="2" id="KW-0677">Repeat</keyword>
<reference evidence="6" key="1">
    <citation type="submission" date="2020-03" db="EMBL/GenBank/DDBJ databases">
        <title>A high-quality chromosome-level genome assembly of a woody plant with both climbing and erect habits, Rhamnella rubrinervis.</title>
        <authorList>
            <person name="Lu Z."/>
            <person name="Yang Y."/>
            <person name="Zhu X."/>
            <person name="Sun Y."/>
        </authorList>
    </citation>
    <scope>NUCLEOTIDE SEQUENCE</scope>
    <source>
        <strain evidence="6">BYM</strain>
        <tissue evidence="6">Leaf</tissue>
    </source>
</reference>
<dbReference type="PANTHER" id="PTHR47926:SF387">
    <property type="entry name" value="PENTATRICOPEPTIDE REPEAT-CONTAINING PROTEIN"/>
    <property type="match status" value="1"/>
</dbReference>
<dbReference type="Gene3D" id="3.40.1190.20">
    <property type="match status" value="1"/>
</dbReference>
<evidence type="ECO:0000256" key="2">
    <source>
        <dbReference type="ARBA" id="ARBA00022737"/>
    </source>
</evidence>
<feature type="repeat" description="PPR" evidence="4">
    <location>
        <begin position="826"/>
        <end position="860"/>
    </location>
</feature>
<evidence type="ECO:0000256" key="4">
    <source>
        <dbReference type="PROSITE-ProRule" id="PRU00708"/>
    </source>
</evidence>
<gene>
    <name evidence="6" type="ORF">FNV43_RR22703</name>
</gene>
<keyword evidence="1" id="KW-0808">Transferase</keyword>
<dbReference type="InterPro" id="IPR011611">
    <property type="entry name" value="PfkB_dom"/>
</dbReference>
<dbReference type="GO" id="GO:0009451">
    <property type="term" value="P:RNA modification"/>
    <property type="evidence" value="ECO:0007669"/>
    <property type="project" value="InterPro"/>
</dbReference>
<dbReference type="CDD" id="cd01941">
    <property type="entry name" value="YeiC_kinase_like"/>
    <property type="match status" value="1"/>
</dbReference>
<evidence type="ECO:0000256" key="3">
    <source>
        <dbReference type="ARBA" id="ARBA00022777"/>
    </source>
</evidence>
<comment type="caution">
    <text evidence="6">The sequence shown here is derived from an EMBL/GenBank/DDBJ whole genome shotgun (WGS) entry which is preliminary data.</text>
</comment>
<dbReference type="EMBL" id="VOIH02000010">
    <property type="protein sequence ID" value="KAF3435612.1"/>
    <property type="molecule type" value="Genomic_DNA"/>
</dbReference>
<dbReference type="Proteomes" id="UP000796880">
    <property type="component" value="Unassembled WGS sequence"/>
</dbReference>
<dbReference type="OrthoDB" id="198885at2759"/>